<gene>
    <name evidence="3" type="ORF">AS203_08250</name>
</gene>
<evidence type="ECO:0000313" key="3">
    <source>
        <dbReference type="EMBL" id="ALO49075.1"/>
    </source>
</evidence>
<dbReference type="STRING" id="76123.AS203_08250"/>
<organism evidence="3 4">
    <name type="scientific">Hoylesella enoeca</name>
    <dbReference type="NCBI Taxonomy" id="76123"/>
    <lineage>
        <taxon>Bacteria</taxon>
        <taxon>Pseudomonadati</taxon>
        <taxon>Bacteroidota</taxon>
        <taxon>Bacteroidia</taxon>
        <taxon>Bacteroidales</taxon>
        <taxon>Prevotellaceae</taxon>
        <taxon>Hoylesella</taxon>
    </lineage>
</organism>
<feature type="domain" description="DUF5045" evidence="2">
    <location>
        <begin position="35"/>
        <end position="115"/>
    </location>
</feature>
<dbReference type="EMBL" id="CP013195">
    <property type="protein sequence ID" value="ALO49075.1"/>
    <property type="molecule type" value="Genomic_DNA"/>
</dbReference>
<reference evidence="4" key="1">
    <citation type="submission" date="2015-11" db="EMBL/GenBank/DDBJ databases">
        <authorList>
            <person name="Holder M.E."/>
            <person name="Ajami N.J."/>
            <person name="Petrosino J.F."/>
        </authorList>
    </citation>
    <scope>NUCLEOTIDE SEQUENCE [LARGE SCALE GENOMIC DNA]</scope>
    <source>
        <strain evidence="4">F0113</strain>
    </source>
</reference>
<dbReference type="AlphaFoldDB" id="A0A0S2KLU0"/>
<accession>A0A0S2KLU0</accession>
<feature type="signal peptide" evidence="1">
    <location>
        <begin position="1"/>
        <end position="30"/>
    </location>
</feature>
<keyword evidence="4" id="KW-1185">Reference proteome</keyword>
<dbReference type="RefSeq" id="WP_036888580.1">
    <property type="nucleotide sequence ID" value="NZ_CP013195.1"/>
</dbReference>
<dbReference type="OrthoDB" id="1048136at2"/>
<proteinExistence type="predicted"/>
<protein>
    <recommendedName>
        <fullName evidence="2">DUF5045 domain-containing protein</fullName>
    </recommendedName>
</protein>
<name>A0A0S2KLU0_9BACT</name>
<feature type="chain" id="PRO_5006601912" description="DUF5045 domain-containing protein" evidence="1">
    <location>
        <begin position="31"/>
        <end position="259"/>
    </location>
</feature>
<evidence type="ECO:0000313" key="4">
    <source>
        <dbReference type="Proteomes" id="UP000056252"/>
    </source>
</evidence>
<sequence>MTKFKRIHILLRNRITLLIGLQATVLPAFSQGYVQVTKNHEEYIMQQFTTMETGAGALTPRYYYNAFHKKYQRTANAENKQIFRLHMKARVADEKVYSDSIKALTSRRAKVEAQNIVDRSPMTDMAWTVEKGKIEGKLDIFQKNINKIMPYGGTAEDYRQWKNIYNCLQTAIKITRESYQDLGRRKKEYMAIYRDVVRRNYQLTRQLLAWNSVKSAKEMQKNSKSPQRLSSINTVAFDALNRWKVAMAVDGFSSKNYKK</sequence>
<dbReference type="InterPro" id="IPR032492">
    <property type="entry name" value="DUF5045"/>
</dbReference>
<dbReference type="KEGG" id="peo:AS203_08250"/>
<keyword evidence="1" id="KW-0732">Signal</keyword>
<evidence type="ECO:0000259" key="2">
    <source>
        <dbReference type="Pfam" id="PF16464"/>
    </source>
</evidence>
<evidence type="ECO:0000256" key="1">
    <source>
        <dbReference type="SAM" id="SignalP"/>
    </source>
</evidence>
<dbReference type="Pfam" id="PF16464">
    <property type="entry name" value="DUF5045"/>
    <property type="match status" value="1"/>
</dbReference>
<dbReference type="Proteomes" id="UP000056252">
    <property type="component" value="Chromosome"/>
</dbReference>
<dbReference type="eggNOG" id="ENOG502Z8AA">
    <property type="taxonomic scope" value="Bacteria"/>
</dbReference>